<proteinExistence type="predicted"/>
<keyword evidence="3" id="KW-1185">Reference proteome</keyword>
<dbReference type="InterPro" id="IPR013879">
    <property type="entry name" value="DUF1761"/>
</dbReference>
<feature type="transmembrane region" description="Helical" evidence="1">
    <location>
        <begin position="115"/>
        <end position="138"/>
    </location>
</feature>
<reference evidence="2 3" key="1">
    <citation type="submission" date="2023-11" db="EMBL/GenBank/DDBJ databases">
        <title>Lentzea sokolovensis, sp. nov., Lentzea kristufkii, sp. nov., and Lentzea miocenensis, sp. nov., rare actinobacteria from Sokolov Coal Basin, Miocene lacustrine sediment, Czech Republic.</title>
        <authorList>
            <person name="Lara A."/>
            <person name="Kotroba L."/>
            <person name="Nouioui I."/>
            <person name="Neumann-Schaal M."/>
            <person name="Mast Y."/>
            <person name="Chronakova A."/>
        </authorList>
    </citation>
    <scope>NUCLEOTIDE SEQUENCE [LARGE SCALE GENOMIC DNA]</scope>
    <source>
        <strain evidence="2 3">BCCO 10_0798</strain>
    </source>
</reference>
<comment type="caution">
    <text evidence="2">The sequence shown here is derived from an EMBL/GenBank/DDBJ whole genome shotgun (WGS) entry which is preliminary data.</text>
</comment>
<feature type="transmembrane region" description="Helical" evidence="1">
    <location>
        <begin position="55"/>
        <end position="80"/>
    </location>
</feature>
<dbReference type="Pfam" id="PF08570">
    <property type="entry name" value="DUF1761"/>
    <property type="match status" value="1"/>
</dbReference>
<feature type="transmembrane region" description="Helical" evidence="1">
    <location>
        <begin position="12"/>
        <end position="34"/>
    </location>
</feature>
<organism evidence="2 3">
    <name type="scientific">Lentzea kristufekii</name>
    <dbReference type="NCBI Taxonomy" id="3095430"/>
    <lineage>
        <taxon>Bacteria</taxon>
        <taxon>Bacillati</taxon>
        <taxon>Actinomycetota</taxon>
        <taxon>Actinomycetes</taxon>
        <taxon>Pseudonocardiales</taxon>
        <taxon>Pseudonocardiaceae</taxon>
        <taxon>Lentzea</taxon>
    </lineage>
</organism>
<dbReference type="Proteomes" id="UP001271792">
    <property type="component" value="Unassembled WGS sequence"/>
</dbReference>
<keyword evidence="1" id="KW-0472">Membrane</keyword>
<evidence type="ECO:0000313" key="3">
    <source>
        <dbReference type="Proteomes" id="UP001271792"/>
    </source>
</evidence>
<dbReference type="RefSeq" id="WP_319986849.1">
    <property type="nucleotide sequence ID" value="NZ_JAXAVV010000014.1"/>
</dbReference>
<dbReference type="EMBL" id="JAXAVV010000014">
    <property type="protein sequence ID" value="MDX8053008.1"/>
    <property type="molecule type" value="Genomic_DNA"/>
</dbReference>
<keyword evidence="1" id="KW-1133">Transmembrane helix</keyword>
<name>A0ABU4TY74_9PSEU</name>
<gene>
    <name evidence="2" type="ORF">SK571_26830</name>
</gene>
<evidence type="ECO:0000256" key="1">
    <source>
        <dbReference type="SAM" id="Phobius"/>
    </source>
</evidence>
<keyword evidence="1" id="KW-0812">Transmembrane</keyword>
<evidence type="ECO:0000313" key="2">
    <source>
        <dbReference type="EMBL" id="MDX8053008.1"/>
    </source>
</evidence>
<accession>A0ABU4TY74</accession>
<sequence length="139" mass="14232">MSVLSALGSINWIAVLLAVVAYSALGGVWFAVLFAKPYAASLGRESLPQPAQPALFFGGPAVATLFVVITTATLMAALNIDAAADAVVFALVVGVGYLAANTVIIAINPNMPRPLFYGLISGAYHLVGIVVTALIVVAF</sequence>
<feature type="transmembrane region" description="Helical" evidence="1">
    <location>
        <begin position="86"/>
        <end position="108"/>
    </location>
</feature>
<reference evidence="2 3" key="2">
    <citation type="submission" date="2023-11" db="EMBL/GenBank/DDBJ databases">
        <authorList>
            <person name="Lara A.C."/>
            <person name="Chronakova A."/>
        </authorList>
    </citation>
    <scope>NUCLEOTIDE SEQUENCE [LARGE SCALE GENOMIC DNA]</scope>
    <source>
        <strain evidence="2 3">BCCO 10_0798</strain>
    </source>
</reference>
<protein>
    <submittedName>
        <fullName evidence="2">DUF1761 domain-containing protein</fullName>
    </submittedName>
</protein>